<dbReference type="Gene3D" id="3.40.50.300">
    <property type="entry name" value="P-loop containing nucleotide triphosphate hydrolases"/>
    <property type="match status" value="1"/>
</dbReference>
<evidence type="ECO:0000256" key="1">
    <source>
        <dbReference type="ARBA" id="ARBA00005771"/>
    </source>
</evidence>
<evidence type="ECO:0000259" key="3">
    <source>
        <dbReference type="Pfam" id="PF00685"/>
    </source>
</evidence>
<evidence type="ECO:0000313" key="4">
    <source>
        <dbReference type="EMBL" id="KAH3884072.1"/>
    </source>
</evidence>
<dbReference type="PANTHER" id="PTHR11783">
    <property type="entry name" value="SULFOTRANSFERASE SULT"/>
    <property type="match status" value="1"/>
</dbReference>
<keyword evidence="5" id="KW-1185">Reference proteome</keyword>
<evidence type="ECO:0000256" key="2">
    <source>
        <dbReference type="ARBA" id="ARBA00022679"/>
    </source>
</evidence>
<proteinExistence type="inferred from homology"/>
<sequence length="313" mass="36863">MSRQYHHDVTDGDTILYDVIDEEPEAPYRLCVFMHETFEQKMEIMNNLPDLKCREQDLFLLSYPKTGTNWLWEIMTMITSGSQEVSASDKRYGMIEATPATPDALTDKLPDPRIINSHLLPKYLPKAVLTGKHKCVFIARNPKDAVVSFYNHTKGIKAYEYNGKFENYIQMFRRGEVDYGGYPEYLRQWQRFIEEHPDVPMHVMYYEDLKEAEVRKLSAFMGYNLDEARLHQIQDRCEVNNMRQGKLEKTEPEMLQQFPVMQGGFSMIRKGQVGDWKNWFTVAQSEQFDAWWAEETKDITMFSFRYTLDAGCQ</sequence>
<name>A0A9D4RZ88_DREPO</name>
<evidence type="ECO:0000313" key="5">
    <source>
        <dbReference type="Proteomes" id="UP000828390"/>
    </source>
</evidence>
<dbReference type="EMBL" id="JAIWYP010000001">
    <property type="protein sequence ID" value="KAH3884072.1"/>
    <property type="molecule type" value="Genomic_DNA"/>
</dbReference>
<dbReference type="Pfam" id="PF00685">
    <property type="entry name" value="Sulfotransfer_1"/>
    <property type="match status" value="1"/>
</dbReference>
<comment type="similarity">
    <text evidence="1">Belongs to the sulfotransferase 1 family.</text>
</comment>
<dbReference type="SUPFAM" id="SSF52540">
    <property type="entry name" value="P-loop containing nucleoside triphosphate hydrolases"/>
    <property type="match status" value="1"/>
</dbReference>
<comment type="caution">
    <text evidence="4">The sequence shown here is derived from an EMBL/GenBank/DDBJ whole genome shotgun (WGS) entry which is preliminary data.</text>
</comment>
<reference evidence="4" key="2">
    <citation type="submission" date="2020-11" db="EMBL/GenBank/DDBJ databases">
        <authorList>
            <person name="McCartney M.A."/>
            <person name="Auch B."/>
            <person name="Kono T."/>
            <person name="Mallez S."/>
            <person name="Becker A."/>
            <person name="Gohl D.M."/>
            <person name="Silverstein K.A.T."/>
            <person name="Koren S."/>
            <person name="Bechman K.B."/>
            <person name="Herman A."/>
            <person name="Abrahante J.E."/>
            <person name="Garbe J."/>
        </authorList>
    </citation>
    <scope>NUCLEOTIDE SEQUENCE</scope>
    <source>
        <strain evidence="4">Duluth1</strain>
        <tissue evidence="4">Whole animal</tissue>
    </source>
</reference>
<accession>A0A9D4RZ88</accession>
<dbReference type="AlphaFoldDB" id="A0A9D4RZ88"/>
<protein>
    <recommendedName>
        <fullName evidence="3">Sulfotransferase domain-containing protein</fullName>
    </recommendedName>
</protein>
<organism evidence="4 5">
    <name type="scientific">Dreissena polymorpha</name>
    <name type="common">Zebra mussel</name>
    <name type="synonym">Mytilus polymorpha</name>
    <dbReference type="NCBI Taxonomy" id="45954"/>
    <lineage>
        <taxon>Eukaryota</taxon>
        <taxon>Metazoa</taxon>
        <taxon>Spiralia</taxon>
        <taxon>Lophotrochozoa</taxon>
        <taxon>Mollusca</taxon>
        <taxon>Bivalvia</taxon>
        <taxon>Autobranchia</taxon>
        <taxon>Heteroconchia</taxon>
        <taxon>Euheterodonta</taxon>
        <taxon>Imparidentia</taxon>
        <taxon>Neoheterodontei</taxon>
        <taxon>Myida</taxon>
        <taxon>Dreissenoidea</taxon>
        <taxon>Dreissenidae</taxon>
        <taxon>Dreissena</taxon>
    </lineage>
</organism>
<dbReference type="GO" id="GO:0008146">
    <property type="term" value="F:sulfotransferase activity"/>
    <property type="evidence" value="ECO:0007669"/>
    <property type="project" value="InterPro"/>
</dbReference>
<dbReference type="InterPro" id="IPR000863">
    <property type="entry name" value="Sulfotransferase_dom"/>
</dbReference>
<keyword evidence="2" id="KW-0808">Transferase</keyword>
<gene>
    <name evidence="4" type="ORF">DPMN_008044</name>
</gene>
<reference evidence="4" key="1">
    <citation type="journal article" date="2019" name="bioRxiv">
        <title>The Genome of the Zebra Mussel, Dreissena polymorpha: A Resource for Invasive Species Research.</title>
        <authorList>
            <person name="McCartney M.A."/>
            <person name="Auch B."/>
            <person name="Kono T."/>
            <person name="Mallez S."/>
            <person name="Zhang Y."/>
            <person name="Obille A."/>
            <person name="Becker A."/>
            <person name="Abrahante J.E."/>
            <person name="Garbe J."/>
            <person name="Badalamenti J.P."/>
            <person name="Herman A."/>
            <person name="Mangelson H."/>
            <person name="Liachko I."/>
            <person name="Sullivan S."/>
            <person name="Sone E.D."/>
            <person name="Koren S."/>
            <person name="Silverstein K.A.T."/>
            <person name="Beckman K.B."/>
            <person name="Gohl D.M."/>
        </authorList>
    </citation>
    <scope>NUCLEOTIDE SEQUENCE</scope>
    <source>
        <strain evidence="4">Duluth1</strain>
        <tissue evidence="4">Whole animal</tissue>
    </source>
</reference>
<dbReference type="Proteomes" id="UP000828390">
    <property type="component" value="Unassembled WGS sequence"/>
</dbReference>
<feature type="domain" description="Sulfotransferase" evidence="3">
    <location>
        <begin position="56"/>
        <end position="299"/>
    </location>
</feature>
<dbReference type="InterPro" id="IPR027417">
    <property type="entry name" value="P-loop_NTPase"/>
</dbReference>